<feature type="compositionally biased region" description="Polar residues" evidence="2">
    <location>
        <begin position="593"/>
        <end position="603"/>
    </location>
</feature>
<feature type="region of interest" description="Disordered" evidence="2">
    <location>
        <begin position="593"/>
        <end position="644"/>
    </location>
</feature>
<evidence type="ECO:0000256" key="1">
    <source>
        <dbReference type="SAM" id="Coils"/>
    </source>
</evidence>
<comment type="caution">
    <text evidence="3">The sequence shown here is derived from an EMBL/GenBank/DDBJ whole genome shotgun (WGS) entry which is preliminary data.</text>
</comment>
<keyword evidence="4" id="KW-1185">Reference proteome</keyword>
<accession>A0ABQ7GRW7</accession>
<evidence type="ECO:0000313" key="3">
    <source>
        <dbReference type="EMBL" id="KAF5837356.1"/>
    </source>
</evidence>
<evidence type="ECO:0000313" key="4">
    <source>
        <dbReference type="Proteomes" id="UP000815325"/>
    </source>
</evidence>
<reference evidence="3" key="1">
    <citation type="submission" date="2017-08" db="EMBL/GenBank/DDBJ databases">
        <authorList>
            <person name="Polle J.E."/>
            <person name="Barry K."/>
            <person name="Cushman J."/>
            <person name="Schmutz J."/>
            <person name="Tran D."/>
            <person name="Hathwaick L.T."/>
            <person name="Yim W.C."/>
            <person name="Jenkins J."/>
            <person name="Mckie-Krisberg Z.M."/>
            <person name="Prochnik S."/>
            <person name="Lindquist E."/>
            <person name="Dockter R.B."/>
            <person name="Adam C."/>
            <person name="Molina H."/>
            <person name="Bunkerborg J."/>
            <person name="Jin E."/>
            <person name="Buchheim M."/>
            <person name="Magnuson J."/>
        </authorList>
    </citation>
    <scope>NUCLEOTIDE SEQUENCE</scope>
    <source>
        <strain evidence="3">CCAP 19/18</strain>
    </source>
</reference>
<feature type="compositionally biased region" description="Basic and acidic residues" evidence="2">
    <location>
        <begin position="162"/>
        <end position="176"/>
    </location>
</feature>
<dbReference type="EMBL" id="MU069619">
    <property type="protein sequence ID" value="KAF5837356.1"/>
    <property type="molecule type" value="Genomic_DNA"/>
</dbReference>
<feature type="region of interest" description="Disordered" evidence="2">
    <location>
        <begin position="153"/>
        <end position="176"/>
    </location>
</feature>
<evidence type="ECO:0000256" key="2">
    <source>
        <dbReference type="SAM" id="MobiDB-lite"/>
    </source>
</evidence>
<sequence>MPKQGEAAVKANVAELQQLQDQAAALRTKASKLQAVPSASQHESLMRKVEVKAMKDAPAAVKQDAAALMCKNQEAGSALTQLRQDMCQLYSELAEAFPLTSSPAAMAAGDAAETSTAVTTTSADIADAALEICQLLSQVKALAGRHAVQTEQLQSQAAQHDQQLEEQRQAAGADKEAALLSQAALHHQQLEEQRLKHANEAAALQNWAAELRAQLNAWEQTAQAHEAKEAALHSQEAEFHERRKAQTHLAGKLKDTDAALQYFAVWMHLQQLSEQRQAAQLHEQLAKEGRAARDHAGKIAALQSEAAEFHRTLEAERHAHAEEAAALKSQVAQLCEQLVRESHAASTHKGEKAALQSQVAELLNLSDEQGQTVCAHASKAAGLEVCLNAAQLEHSRLQTQFEQAHRQHHSQLVAREQGLHHLTNLVAMLNTGLSDLQHQKVAASGDVQASLQDLQACKQHCAQLQERESTTMAGAPNDTVRQVAALQQQLRIQTLLGTAHMRAFDAMSKHLLFQGVQGQLRGPGLHGRHMPSFQEMQHGASLLEALLAKQISDVKTAVAADAADAPCADKHGAAPAAMVVPYPSSKCTSWKQQQAEQAYTPAQDSWDDRGSSDAGECAQAQQQDSWHEYEHEQQQLQQQKQVAEHADIEGQAALTLLDLHKQSAAEQGKLGRAGFEDKMLYVPDGEDDLDFSRDDAEVVFTSTQKNPALQATLAKLFLAVHERHIQGQGWIKAAEQHLKVQKDQQGNAAAMVPGSTPPFCCNLGMLDASAADSPFVQIFNSLQQTTL</sequence>
<feature type="coiled-coil region" evidence="1">
    <location>
        <begin position="9"/>
        <end position="36"/>
    </location>
</feature>
<keyword evidence="1" id="KW-0175">Coiled coil</keyword>
<name>A0ABQ7GRW7_DUNSA</name>
<gene>
    <name evidence="3" type="ORF">DUNSADRAFT_4515</name>
</gene>
<protein>
    <submittedName>
        <fullName evidence="3">Uncharacterized protein</fullName>
    </submittedName>
</protein>
<dbReference type="Proteomes" id="UP000815325">
    <property type="component" value="Unassembled WGS sequence"/>
</dbReference>
<proteinExistence type="predicted"/>
<organism evidence="3 4">
    <name type="scientific">Dunaliella salina</name>
    <name type="common">Green alga</name>
    <name type="synonym">Protococcus salinus</name>
    <dbReference type="NCBI Taxonomy" id="3046"/>
    <lineage>
        <taxon>Eukaryota</taxon>
        <taxon>Viridiplantae</taxon>
        <taxon>Chlorophyta</taxon>
        <taxon>core chlorophytes</taxon>
        <taxon>Chlorophyceae</taxon>
        <taxon>CS clade</taxon>
        <taxon>Chlamydomonadales</taxon>
        <taxon>Dunaliellaceae</taxon>
        <taxon>Dunaliella</taxon>
    </lineage>
</organism>